<dbReference type="RefSeq" id="XP_001009845.1">
    <property type="nucleotide sequence ID" value="XM_001009845.2"/>
</dbReference>
<reference evidence="2" key="1">
    <citation type="journal article" date="2006" name="PLoS Biol.">
        <title>Macronuclear genome sequence of the ciliate Tetrahymena thermophila, a model eukaryote.</title>
        <authorList>
            <person name="Eisen J.A."/>
            <person name="Coyne R.S."/>
            <person name="Wu M."/>
            <person name="Wu D."/>
            <person name="Thiagarajan M."/>
            <person name="Wortman J.R."/>
            <person name="Badger J.H."/>
            <person name="Ren Q."/>
            <person name="Amedeo P."/>
            <person name="Jones K.M."/>
            <person name="Tallon L.J."/>
            <person name="Delcher A.L."/>
            <person name="Salzberg S.L."/>
            <person name="Silva J.C."/>
            <person name="Haas B.J."/>
            <person name="Majoros W.H."/>
            <person name="Farzad M."/>
            <person name="Carlton J.M."/>
            <person name="Smith R.K. Jr."/>
            <person name="Garg J."/>
            <person name="Pearlman R.E."/>
            <person name="Karrer K.M."/>
            <person name="Sun L."/>
            <person name="Manning G."/>
            <person name="Elde N.C."/>
            <person name="Turkewitz A.P."/>
            <person name="Asai D.J."/>
            <person name="Wilkes D.E."/>
            <person name="Wang Y."/>
            <person name="Cai H."/>
            <person name="Collins K."/>
            <person name="Stewart B.A."/>
            <person name="Lee S.R."/>
            <person name="Wilamowska K."/>
            <person name="Weinberg Z."/>
            <person name="Ruzzo W.L."/>
            <person name="Wloga D."/>
            <person name="Gaertig J."/>
            <person name="Frankel J."/>
            <person name="Tsao C.-C."/>
            <person name="Gorovsky M.A."/>
            <person name="Keeling P.J."/>
            <person name="Waller R.F."/>
            <person name="Patron N.J."/>
            <person name="Cherry J.M."/>
            <person name="Stover N.A."/>
            <person name="Krieger C.J."/>
            <person name="del Toro C."/>
            <person name="Ryder H.F."/>
            <person name="Williamson S.C."/>
            <person name="Barbeau R.A."/>
            <person name="Hamilton E.P."/>
            <person name="Orias E."/>
        </authorList>
    </citation>
    <scope>NUCLEOTIDE SEQUENCE [LARGE SCALE GENOMIC DNA]</scope>
    <source>
        <strain evidence="2">SB210</strain>
    </source>
</reference>
<protein>
    <submittedName>
        <fullName evidence="1">Uncharacterized protein</fullName>
    </submittedName>
</protein>
<name>Q22W17_TETTS</name>
<proteinExistence type="predicted"/>
<accession>Q22W17</accession>
<dbReference type="EMBL" id="GG662820">
    <property type="protein sequence ID" value="EAR89600.1"/>
    <property type="molecule type" value="Genomic_DNA"/>
</dbReference>
<organism evidence="1 2">
    <name type="scientific">Tetrahymena thermophila (strain SB210)</name>
    <dbReference type="NCBI Taxonomy" id="312017"/>
    <lineage>
        <taxon>Eukaryota</taxon>
        <taxon>Sar</taxon>
        <taxon>Alveolata</taxon>
        <taxon>Ciliophora</taxon>
        <taxon>Intramacronucleata</taxon>
        <taxon>Oligohymenophorea</taxon>
        <taxon>Hymenostomatida</taxon>
        <taxon>Tetrahymenina</taxon>
        <taxon>Tetrahymenidae</taxon>
        <taxon>Tetrahymena</taxon>
    </lineage>
</organism>
<dbReference type="AlphaFoldDB" id="Q22W17"/>
<dbReference type="KEGG" id="tet:TTHERM_00161150"/>
<dbReference type="Proteomes" id="UP000009168">
    <property type="component" value="Unassembled WGS sequence"/>
</dbReference>
<evidence type="ECO:0000313" key="1">
    <source>
        <dbReference type="EMBL" id="EAR89600.1"/>
    </source>
</evidence>
<dbReference type="HOGENOM" id="CLU_620415_0_0_1"/>
<evidence type="ECO:0000313" key="2">
    <source>
        <dbReference type="Proteomes" id="UP000009168"/>
    </source>
</evidence>
<gene>
    <name evidence="1" type="ORF">TTHERM_00161150</name>
</gene>
<sequence length="423" mass="50977">MDIEQSNINTLIELQSTNIKSSNQIICSQTQLVDDKVRCLSTKEVERNKQQKKKNFQKKVEFQLINIQNLLLPNEKYILHTYGDLILDLQQRKNEMIFSAWNFYKKWPRTEICKNSKVLAIHLENRYFIDEEQNKKQIQQFKSFPDQNVYHVMQAIEQYFEISKALISYLYSYFLLMKQKPVLVDQFYTRRNLFDKQMDQIYQNFNDQGLIYFSTHSGPDMETNDFQFYKTIYSESLGFILGKELSELEEIFRRTGVYDFFDFESSLEMVKLLVEFKISLFDEISRQRGNITYKMNQNLNFKKQFKIYTYDDLEFYTNVELKVFKMSDFIDDSKHFLDFYSSVIIFDVSPSMLQQIITLRQQGMQLKEVSETKEEQAEYLYNIEYMAKAELFKEKYIDNYNNNSFLQTEQNGSNNKICKYRYI</sequence>
<dbReference type="GeneID" id="7833949"/>
<dbReference type="InParanoid" id="Q22W17"/>
<keyword evidence="2" id="KW-1185">Reference proteome</keyword>